<proteinExistence type="predicted"/>
<dbReference type="Proteomes" id="UP000321832">
    <property type="component" value="Unassembled WGS sequence"/>
</dbReference>
<evidence type="ECO:0000313" key="2">
    <source>
        <dbReference type="Proteomes" id="UP000321832"/>
    </source>
</evidence>
<protein>
    <recommendedName>
        <fullName evidence="3">Lipoprotein</fullName>
    </recommendedName>
</protein>
<keyword evidence="2" id="KW-1185">Reference proteome</keyword>
<dbReference type="AlphaFoldDB" id="A0A5C6U0R0"/>
<comment type="caution">
    <text evidence="1">The sequence shown here is derived from an EMBL/GenBank/DDBJ whole genome shotgun (WGS) entry which is preliminary data.</text>
</comment>
<evidence type="ECO:0000313" key="1">
    <source>
        <dbReference type="EMBL" id="TXC65275.1"/>
    </source>
</evidence>
<gene>
    <name evidence="1" type="ORF">FSC37_01595</name>
</gene>
<name>A0A5C6U0R0_9BURK</name>
<dbReference type="PROSITE" id="PS51257">
    <property type="entry name" value="PROKAR_LIPOPROTEIN"/>
    <property type="match status" value="1"/>
</dbReference>
<accession>A0A5C6U0R0</accession>
<sequence>MRSWIVGCLSVLLLVGCDTTPKAPALAAVRLDFLVEAQTTSDQCIARLGPPSRDLPAGEGGRVMTWRLGEDGDGLHPLPVPGAWFDYGKRVSLVLVFDSTGRLARQSLVRAAGG</sequence>
<dbReference type="EMBL" id="VOPW01000001">
    <property type="protein sequence ID" value="TXC65275.1"/>
    <property type="molecule type" value="Genomic_DNA"/>
</dbReference>
<organism evidence="1 2">
    <name type="scientific">Piscinibacter aquaticus</name>
    <dbReference type="NCBI Taxonomy" id="392597"/>
    <lineage>
        <taxon>Bacteria</taxon>
        <taxon>Pseudomonadati</taxon>
        <taxon>Pseudomonadota</taxon>
        <taxon>Betaproteobacteria</taxon>
        <taxon>Burkholderiales</taxon>
        <taxon>Sphaerotilaceae</taxon>
        <taxon>Piscinibacter</taxon>
    </lineage>
</organism>
<evidence type="ECO:0008006" key="3">
    <source>
        <dbReference type="Google" id="ProtNLM"/>
    </source>
</evidence>
<reference evidence="1 2" key="1">
    <citation type="submission" date="2019-08" db="EMBL/GenBank/DDBJ databases">
        <authorList>
            <person name="Khan S.A."/>
            <person name="Jeon C.O."/>
            <person name="Jeong S.E."/>
        </authorList>
    </citation>
    <scope>NUCLEOTIDE SEQUENCE [LARGE SCALE GENOMIC DNA]</scope>
    <source>
        <strain evidence="2">IMCC1728</strain>
    </source>
</reference>